<dbReference type="Proteomes" id="UP001597176">
    <property type="component" value="Unassembled WGS sequence"/>
</dbReference>
<dbReference type="RefSeq" id="WP_238204839.1">
    <property type="nucleotide sequence ID" value="NZ_JBHTND010000007.1"/>
</dbReference>
<feature type="transmembrane region" description="Helical" evidence="1">
    <location>
        <begin position="54"/>
        <end position="77"/>
    </location>
</feature>
<protein>
    <submittedName>
        <fullName evidence="2">Uncharacterized protein</fullName>
    </submittedName>
</protein>
<keyword evidence="3" id="KW-1185">Reference proteome</keyword>
<proteinExistence type="predicted"/>
<accession>A0ABW3WVI9</accession>
<evidence type="ECO:0000313" key="3">
    <source>
        <dbReference type="Proteomes" id="UP001597176"/>
    </source>
</evidence>
<sequence>MGDFSTTSPFILPPDYVFSSDYLGAIRDLVISRRLEESDLNHPKPGEAMDVKMAAWWLPIGCGLASLSAALLFAFVLGRALA</sequence>
<name>A0ABW3WVI9_9HYPH</name>
<keyword evidence="1" id="KW-0812">Transmembrane</keyword>
<dbReference type="EMBL" id="JBHTND010000007">
    <property type="protein sequence ID" value="MFD1301352.1"/>
    <property type="molecule type" value="Genomic_DNA"/>
</dbReference>
<organism evidence="2 3">
    <name type="scientific">Methylobacterium marchantiae</name>
    <dbReference type="NCBI Taxonomy" id="600331"/>
    <lineage>
        <taxon>Bacteria</taxon>
        <taxon>Pseudomonadati</taxon>
        <taxon>Pseudomonadota</taxon>
        <taxon>Alphaproteobacteria</taxon>
        <taxon>Hyphomicrobiales</taxon>
        <taxon>Methylobacteriaceae</taxon>
        <taxon>Methylobacterium</taxon>
    </lineage>
</organism>
<gene>
    <name evidence="2" type="ORF">ACFQ4G_07095</name>
</gene>
<keyword evidence="1" id="KW-0472">Membrane</keyword>
<comment type="caution">
    <text evidence="2">The sequence shown here is derived from an EMBL/GenBank/DDBJ whole genome shotgun (WGS) entry which is preliminary data.</text>
</comment>
<evidence type="ECO:0000256" key="1">
    <source>
        <dbReference type="SAM" id="Phobius"/>
    </source>
</evidence>
<reference evidence="3" key="1">
    <citation type="journal article" date="2019" name="Int. J. Syst. Evol. Microbiol.">
        <title>The Global Catalogue of Microorganisms (GCM) 10K type strain sequencing project: providing services to taxonomists for standard genome sequencing and annotation.</title>
        <authorList>
            <consortium name="The Broad Institute Genomics Platform"/>
            <consortium name="The Broad Institute Genome Sequencing Center for Infectious Disease"/>
            <person name="Wu L."/>
            <person name="Ma J."/>
        </authorList>
    </citation>
    <scope>NUCLEOTIDE SEQUENCE [LARGE SCALE GENOMIC DNA]</scope>
    <source>
        <strain evidence="3">CCUG 56108</strain>
    </source>
</reference>
<evidence type="ECO:0000313" key="2">
    <source>
        <dbReference type="EMBL" id="MFD1301352.1"/>
    </source>
</evidence>
<keyword evidence="1" id="KW-1133">Transmembrane helix</keyword>